<organism evidence="1 4">
    <name type="scientific">Actinotignum timonense</name>
    <dbReference type="NCBI Taxonomy" id="1870995"/>
    <lineage>
        <taxon>Bacteria</taxon>
        <taxon>Bacillati</taxon>
        <taxon>Actinomycetota</taxon>
        <taxon>Actinomycetes</taxon>
        <taxon>Actinomycetales</taxon>
        <taxon>Actinomycetaceae</taxon>
        <taxon>Actinotignum</taxon>
    </lineage>
</organism>
<protein>
    <submittedName>
        <fullName evidence="1">Uncharacterized protein</fullName>
    </submittedName>
</protein>
<dbReference type="AlphaFoldDB" id="A0AAW9HM46"/>
<evidence type="ECO:0000313" key="4">
    <source>
        <dbReference type="Proteomes" id="UP001288320"/>
    </source>
</evidence>
<gene>
    <name evidence="1" type="ORF">R6G74_07085</name>
    <name evidence="2" type="ORF">R6P33_05725</name>
</gene>
<sequence length="80" mass="8761">MSTVFSHYWVSYAHFGAPAPLVLEGGGLPEPAGLMALPVPSAKCTWVTVFRWFYVPDVHFVARPVRNVHSVKPEAEAHSG</sequence>
<evidence type="ECO:0000313" key="1">
    <source>
        <dbReference type="EMBL" id="MDY5141071.1"/>
    </source>
</evidence>
<proteinExistence type="predicted"/>
<dbReference type="Proteomes" id="UP001284901">
    <property type="component" value="Unassembled WGS sequence"/>
</dbReference>
<evidence type="ECO:0000313" key="2">
    <source>
        <dbReference type="EMBL" id="MDY5146522.1"/>
    </source>
</evidence>
<dbReference type="EMBL" id="JAWNFV010000014">
    <property type="protein sequence ID" value="MDY5141071.1"/>
    <property type="molecule type" value="Genomic_DNA"/>
</dbReference>
<accession>A0AAW9HM46</accession>
<evidence type="ECO:0000313" key="3">
    <source>
        <dbReference type="Proteomes" id="UP001284901"/>
    </source>
</evidence>
<dbReference type="Proteomes" id="UP001288320">
    <property type="component" value="Unassembled WGS sequence"/>
</dbReference>
<keyword evidence="3" id="KW-1185">Reference proteome</keyword>
<reference evidence="1 3" key="1">
    <citation type="submission" date="2023-10" db="EMBL/GenBank/DDBJ databases">
        <title>Whole Genome based description of the genera Actinobaculum and Actinotignum reveals a complex phylogenetic relationship within the species included in the genus Actinotignum.</title>
        <authorList>
            <person name="Jensen C.S."/>
            <person name="Dargis R."/>
            <person name="Kemp M."/>
            <person name="Christensen J.J."/>
        </authorList>
    </citation>
    <scope>NUCLEOTIDE SEQUENCE</scope>
    <source>
        <strain evidence="2 3">SLA_B089</strain>
        <strain evidence="1">SLA_B245</strain>
    </source>
</reference>
<dbReference type="RefSeq" id="WP_143231908.1">
    <property type="nucleotide sequence ID" value="NZ_CAUPFC010000013.1"/>
</dbReference>
<dbReference type="EMBL" id="JAWNFY010000013">
    <property type="protein sequence ID" value="MDY5146522.1"/>
    <property type="molecule type" value="Genomic_DNA"/>
</dbReference>
<dbReference type="GeneID" id="92813270"/>
<comment type="caution">
    <text evidence="1">The sequence shown here is derived from an EMBL/GenBank/DDBJ whole genome shotgun (WGS) entry which is preliminary data.</text>
</comment>
<name>A0AAW9HM46_9ACTO</name>